<dbReference type="Pfam" id="PF12833">
    <property type="entry name" value="HTH_18"/>
    <property type="match status" value="1"/>
</dbReference>
<dbReference type="Gene3D" id="1.10.10.60">
    <property type="entry name" value="Homeodomain-like"/>
    <property type="match status" value="1"/>
</dbReference>
<name>A0A4R2HNA9_9ACTN</name>
<keyword evidence="1" id="KW-0805">Transcription regulation</keyword>
<dbReference type="Proteomes" id="UP000294508">
    <property type="component" value="Unassembled WGS sequence"/>
</dbReference>
<evidence type="ECO:0000256" key="2">
    <source>
        <dbReference type="ARBA" id="ARBA00023125"/>
    </source>
</evidence>
<reference evidence="6 7" key="1">
    <citation type="journal article" date="2015" name="Stand. Genomic Sci.">
        <title>Genomic Encyclopedia of Bacterial and Archaeal Type Strains, Phase III: the genomes of soil and plant-associated and newly described type strains.</title>
        <authorList>
            <person name="Whitman W.B."/>
            <person name="Woyke T."/>
            <person name="Klenk H.P."/>
            <person name="Zhou Y."/>
            <person name="Lilburn T.G."/>
            <person name="Beck B.J."/>
            <person name="De Vos P."/>
            <person name="Vandamme P."/>
            <person name="Eisen J.A."/>
            <person name="Garrity G."/>
            <person name="Hugenholtz P."/>
            <person name="Kyrpides N.C."/>
        </authorList>
    </citation>
    <scope>NUCLEOTIDE SEQUENCE [LARGE SCALE GENOMIC DNA]</scope>
    <source>
        <strain evidence="6 7">VKM Ac-2572</strain>
    </source>
</reference>
<evidence type="ECO:0000256" key="3">
    <source>
        <dbReference type="ARBA" id="ARBA00023163"/>
    </source>
</evidence>
<dbReference type="InterPro" id="IPR018060">
    <property type="entry name" value="HTH_AraC"/>
</dbReference>
<keyword evidence="7" id="KW-1185">Reference proteome</keyword>
<gene>
    <name evidence="6" type="ORF">EV652_104317</name>
</gene>
<proteinExistence type="predicted"/>
<evidence type="ECO:0000313" key="6">
    <source>
        <dbReference type="EMBL" id="TCO32711.1"/>
    </source>
</evidence>
<dbReference type="PANTHER" id="PTHR46796:SF7">
    <property type="entry name" value="ARAC FAMILY TRANSCRIPTIONAL REGULATOR"/>
    <property type="match status" value="1"/>
</dbReference>
<keyword evidence="3" id="KW-0804">Transcription</keyword>
<protein>
    <submittedName>
        <fullName evidence="6">AraC-like DNA-binding protein</fullName>
    </submittedName>
</protein>
<evidence type="ECO:0000256" key="4">
    <source>
        <dbReference type="SAM" id="MobiDB-lite"/>
    </source>
</evidence>
<dbReference type="InterPro" id="IPR032783">
    <property type="entry name" value="AraC_lig"/>
</dbReference>
<dbReference type="GO" id="GO:0043565">
    <property type="term" value="F:sequence-specific DNA binding"/>
    <property type="evidence" value="ECO:0007669"/>
    <property type="project" value="InterPro"/>
</dbReference>
<dbReference type="InterPro" id="IPR009057">
    <property type="entry name" value="Homeodomain-like_sf"/>
</dbReference>
<dbReference type="PANTHER" id="PTHR46796">
    <property type="entry name" value="HTH-TYPE TRANSCRIPTIONAL ACTIVATOR RHAS-RELATED"/>
    <property type="match status" value="1"/>
</dbReference>
<dbReference type="InterPro" id="IPR050204">
    <property type="entry name" value="AraC_XylS_family_regulators"/>
</dbReference>
<accession>A0A4R2HNA9</accession>
<comment type="caution">
    <text evidence="6">The sequence shown here is derived from an EMBL/GenBank/DDBJ whole genome shotgun (WGS) entry which is preliminary data.</text>
</comment>
<dbReference type="Pfam" id="PF12852">
    <property type="entry name" value="Cupin_6"/>
    <property type="match status" value="1"/>
</dbReference>
<dbReference type="InterPro" id="IPR014710">
    <property type="entry name" value="RmlC-like_jellyroll"/>
</dbReference>
<dbReference type="GO" id="GO:0003700">
    <property type="term" value="F:DNA-binding transcription factor activity"/>
    <property type="evidence" value="ECO:0007669"/>
    <property type="project" value="InterPro"/>
</dbReference>
<feature type="region of interest" description="Disordered" evidence="4">
    <location>
        <begin position="295"/>
        <end position="321"/>
    </location>
</feature>
<evidence type="ECO:0000256" key="1">
    <source>
        <dbReference type="ARBA" id="ARBA00023015"/>
    </source>
</evidence>
<evidence type="ECO:0000259" key="5">
    <source>
        <dbReference type="PROSITE" id="PS01124"/>
    </source>
</evidence>
<keyword evidence="2 6" id="KW-0238">DNA-binding</keyword>
<dbReference type="Gene3D" id="2.60.120.10">
    <property type="entry name" value="Jelly Rolls"/>
    <property type="match status" value="1"/>
</dbReference>
<dbReference type="RefSeq" id="WP_242001745.1">
    <property type="nucleotide sequence ID" value="NZ_SLWN01000004.1"/>
</dbReference>
<dbReference type="InterPro" id="IPR011051">
    <property type="entry name" value="RmlC_Cupin_sf"/>
</dbReference>
<feature type="domain" description="HTH araC/xylS-type" evidence="5">
    <location>
        <begin position="202"/>
        <end position="300"/>
    </location>
</feature>
<dbReference type="AlphaFoldDB" id="A0A4R2HNA9"/>
<feature type="compositionally biased region" description="Low complexity" evidence="4">
    <location>
        <begin position="306"/>
        <end position="321"/>
    </location>
</feature>
<dbReference type="SUPFAM" id="SSF51182">
    <property type="entry name" value="RmlC-like cupins"/>
    <property type="match status" value="1"/>
</dbReference>
<dbReference type="SUPFAM" id="SSF46689">
    <property type="entry name" value="Homeodomain-like"/>
    <property type="match status" value="2"/>
</dbReference>
<sequence>MDLLSSILRELRFESAGYRWLELGAPYRVRFDHPGLRGVHLITQGECELGLDDGTVLELAAGDMVIFPHGDFHVLRARNGAECSTVSSFDLAMRTPGTRLRAGGDSVDTIVVCGAFVVGEPDHPALRAIPRIIHVPGDRGRPLPWVAPLIDALAAEAFDAGPGSDLIMARLSDALLIRALRHQVASEQQSGWLAGLRDPQVATALALLHADLAQQWTLPLLATKVGLSRAAFAARFTASVGESPMRYLLLLRLQRAKSLMRNPAATIATVAGQVGYQSDVAFATAFKREVGVPPGAYRRRVDHPGPAASPSNTTSAAEKTT</sequence>
<dbReference type="EMBL" id="SLWN01000004">
    <property type="protein sequence ID" value="TCO32711.1"/>
    <property type="molecule type" value="Genomic_DNA"/>
</dbReference>
<evidence type="ECO:0000313" key="7">
    <source>
        <dbReference type="Proteomes" id="UP000294508"/>
    </source>
</evidence>
<dbReference type="SMART" id="SM00342">
    <property type="entry name" value="HTH_ARAC"/>
    <property type="match status" value="1"/>
</dbReference>
<dbReference type="PROSITE" id="PS01124">
    <property type="entry name" value="HTH_ARAC_FAMILY_2"/>
    <property type="match status" value="1"/>
</dbReference>
<organism evidence="6 7">
    <name type="scientific">Kribbella steppae</name>
    <dbReference type="NCBI Taxonomy" id="2512223"/>
    <lineage>
        <taxon>Bacteria</taxon>
        <taxon>Bacillati</taxon>
        <taxon>Actinomycetota</taxon>
        <taxon>Actinomycetes</taxon>
        <taxon>Propionibacteriales</taxon>
        <taxon>Kribbellaceae</taxon>
        <taxon>Kribbella</taxon>
    </lineage>
</organism>